<sequence>ADPGLALRYTILEALYGYRPPVEYPISFIDYLAWLESSALADLEPHHAPQVTALFDLPGVTHFRLEDQDIVMPRLEAHYQLA</sequence>
<accession>A0A3C1KLG7</accession>
<dbReference type="EMBL" id="DMND01000101">
    <property type="protein sequence ID" value="HAN27505.1"/>
    <property type="molecule type" value="Genomic_DNA"/>
</dbReference>
<proteinExistence type="predicted"/>
<evidence type="ECO:0000313" key="1">
    <source>
        <dbReference type="EMBL" id="HAN27505.1"/>
    </source>
</evidence>
<name>A0A3C1KLG7_9GAMM</name>
<dbReference type="AlphaFoldDB" id="A0A3C1KLG7"/>
<organism evidence="1 2">
    <name type="scientific">Haliea salexigens</name>
    <dbReference type="NCBI Taxonomy" id="287487"/>
    <lineage>
        <taxon>Bacteria</taxon>
        <taxon>Pseudomonadati</taxon>
        <taxon>Pseudomonadota</taxon>
        <taxon>Gammaproteobacteria</taxon>
        <taxon>Cellvibrionales</taxon>
        <taxon>Halieaceae</taxon>
        <taxon>Haliea</taxon>
    </lineage>
</organism>
<feature type="non-terminal residue" evidence="1">
    <location>
        <position position="82"/>
    </location>
</feature>
<protein>
    <submittedName>
        <fullName evidence="1">Uncharacterized protein</fullName>
    </submittedName>
</protein>
<reference evidence="1 2" key="1">
    <citation type="journal article" date="2018" name="Nat. Biotechnol.">
        <title>A standardized bacterial taxonomy based on genome phylogeny substantially revises the tree of life.</title>
        <authorList>
            <person name="Parks D.H."/>
            <person name="Chuvochina M."/>
            <person name="Waite D.W."/>
            <person name="Rinke C."/>
            <person name="Skarshewski A."/>
            <person name="Chaumeil P.A."/>
            <person name="Hugenholtz P."/>
        </authorList>
    </citation>
    <scope>NUCLEOTIDE SEQUENCE [LARGE SCALE GENOMIC DNA]</scope>
    <source>
        <strain evidence="1">UBA9158</strain>
    </source>
</reference>
<comment type="caution">
    <text evidence="1">The sequence shown here is derived from an EMBL/GenBank/DDBJ whole genome shotgun (WGS) entry which is preliminary data.</text>
</comment>
<gene>
    <name evidence="1" type="ORF">DCP75_07260</name>
</gene>
<dbReference type="Proteomes" id="UP000259273">
    <property type="component" value="Unassembled WGS sequence"/>
</dbReference>
<evidence type="ECO:0000313" key="2">
    <source>
        <dbReference type="Proteomes" id="UP000259273"/>
    </source>
</evidence>
<feature type="non-terminal residue" evidence="1">
    <location>
        <position position="1"/>
    </location>
</feature>